<evidence type="ECO:0000313" key="2">
    <source>
        <dbReference type="Proteomes" id="UP000469194"/>
    </source>
</evidence>
<keyword evidence="2" id="KW-1185">Reference proteome</keyword>
<organism evidence="1 2">
    <name type="scientific">Bifidobacterium aerophilum</name>
    <dbReference type="NCBI Taxonomy" id="1798155"/>
    <lineage>
        <taxon>Bacteria</taxon>
        <taxon>Bacillati</taxon>
        <taxon>Actinomycetota</taxon>
        <taxon>Actinomycetes</taxon>
        <taxon>Bifidobacteriales</taxon>
        <taxon>Bifidobacteriaceae</taxon>
        <taxon>Bifidobacterium</taxon>
    </lineage>
</organism>
<dbReference type="Proteomes" id="UP000469194">
    <property type="component" value="Unassembled WGS sequence"/>
</dbReference>
<comment type="caution">
    <text evidence="1">The sequence shown here is derived from an EMBL/GenBank/DDBJ whole genome shotgun (WGS) entry which is preliminary data.</text>
</comment>
<accession>A0A6N9Z999</accession>
<proteinExistence type="predicted"/>
<sequence length="129" mass="13576">MTPALIGIDPSDMLLGLLSEALPDASVGWDMPEGPGPKCMPTLSPGSSTTPVTQRMTLTLSCYAPQADGSCDWPEAARMFTKAVRAVLAGRKRHPLVDAALQAGPVRQHDARLDVDYAYGAVLLTVAAN</sequence>
<protein>
    <recommendedName>
        <fullName evidence="3">DUF3168 domain-containing protein</fullName>
    </recommendedName>
</protein>
<dbReference type="AlphaFoldDB" id="A0A6N9Z999"/>
<evidence type="ECO:0008006" key="3">
    <source>
        <dbReference type="Google" id="ProtNLM"/>
    </source>
</evidence>
<name>A0A6N9Z999_9BIFI</name>
<dbReference type="RefSeq" id="WP_163233111.1">
    <property type="nucleotide sequence ID" value="NZ_WHZW01000046.1"/>
</dbReference>
<gene>
    <name evidence="1" type="ORF">GFD25_11855</name>
</gene>
<evidence type="ECO:0000313" key="1">
    <source>
        <dbReference type="EMBL" id="NEG90655.1"/>
    </source>
</evidence>
<dbReference type="EMBL" id="WHZW01000046">
    <property type="protein sequence ID" value="NEG90655.1"/>
    <property type="molecule type" value="Genomic_DNA"/>
</dbReference>
<reference evidence="1 2" key="1">
    <citation type="submission" date="2019-10" db="EMBL/GenBank/DDBJ databases">
        <title>Bifidobacterium from non-human primates.</title>
        <authorList>
            <person name="Modesto M."/>
        </authorList>
    </citation>
    <scope>NUCLEOTIDE SEQUENCE [LARGE SCALE GENOMIC DNA]</scope>
    <source>
        <strain evidence="1 2">TRE17</strain>
    </source>
</reference>